<dbReference type="EMBL" id="CP046172">
    <property type="protein sequence ID" value="QIS15214.1"/>
    <property type="molecule type" value="Genomic_DNA"/>
</dbReference>
<evidence type="ECO:0000256" key="1">
    <source>
        <dbReference type="ARBA" id="ARBA00022722"/>
    </source>
</evidence>
<dbReference type="SUPFAM" id="SSF53933">
    <property type="entry name" value="Microbial ribonucleases"/>
    <property type="match status" value="1"/>
</dbReference>
<name>A0A6G9YPS5_9NOCA</name>
<sequence length="245" mass="26278">MPTTNANGRSARPSKTPSSANPIFTVPPGILRRRTGSGSCTSKPKQDSSGSPASRAGTTCSGRTCRVPRNSSSRRSPIPIRAAYDIRPIRNSSENRMNPAVRFGLLACRFMTGVGLRLFASLFAVLVAAFAVVAGVSAAPQPVRTDSVVLVNATVPQRAWDTLAKIDAGEWPPNDGSGTHGGTTWTNREGTLPRTDGSGNPIHYLEWDVNRKLPGHNRDAERIVTGSDGSAWYTGDHYATFTRMR</sequence>
<dbReference type="Pfam" id="PF00545">
    <property type="entry name" value="Ribonuclease"/>
    <property type="match status" value="1"/>
</dbReference>
<feature type="compositionally biased region" description="Polar residues" evidence="3">
    <location>
        <begin position="1"/>
        <end position="22"/>
    </location>
</feature>
<dbReference type="AlphaFoldDB" id="A0A6G9YPS5"/>
<evidence type="ECO:0000256" key="4">
    <source>
        <dbReference type="SAM" id="Phobius"/>
    </source>
</evidence>
<protein>
    <submittedName>
        <fullName evidence="5">Uncharacterized protein</fullName>
    </submittedName>
</protein>
<dbReference type="GO" id="GO:0004521">
    <property type="term" value="F:RNA endonuclease activity"/>
    <property type="evidence" value="ECO:0007669"/>
    <property type="project" value="InterPro"/>
</dbReference>
<proteinExistence type="predicted"/>
<organism evidence="5 6">
    <name type="scientific">Nocardia arthritidis</name>
    <dbReference type="NCBI Taxonomy" id="228602"/>
    <lineage>
        <taxon>Bacteria</taxon>
        <taxon>Bacillati</taxon>
        <taxon>Actinomycetota</taxon>
        <taxon>Actinomycetes</taxon>
        <taxon>Mycobacteriales</taxon>
        <taxon>Nocardiaceae</taxon>
        <taxon>Nocardia</taxon>
    </lineage>
</organism>
<dbReference type="GO" id="GO:0016787">
    <property type="term" value="F:hydrolase activity"/>
    <property type="evidence" value="ECO:0007669"/>
    <property type="project" value="UniProtKB-KW"/>
</dbReference>
<keyword evidence="1" id="KW-0540">Nuclease</keyword>
<keyword evidence="2" id="KW-0378">Hydrolase</keyword>
<keyword evidence="4" id="KW-0472">Membrane</keyword>
<keyword evidence="4" id="KW-0812">Transmembrane</keyword>
<dbReference type="GO" id="GO:0003723">
    <property type="term" value="F:RNA binding"/>
    <property type="evidence" value="ECO:0007669"/>
    <property type="project" value="InterPro"/>
</dbReference>
<reference evidence="5 6" key="1">
    <citation type="journal article" date="2019" name="ACS Chem. Biol.">
        <title>Identification and Mobilization of a Cryptic Antibiotic Biosynthesis Gene Locus from a Human-Pathogenic Nocardia Isolate.</title>
        <authorList>
            <person name="Herisse M."/>
            <person name="Ishida K."/>
            <person name="Porter J.L."/>
            <person name="Howden B."/>
            <person name="Hertweck C."/>
            <person name="Stinear T.P."/>
            <person name="Pidot S.J."/>
        </authorList>
    </citation>
    <scope>NUCLEOTIDE SEQUENCE [LARGE SCALE GENOMIC DNA]</scope>
    <source>
        <strain evidence="5 6">AUSMDU00012717</strain>
    </source>
</reference>
<feature type="region of interest" description="Disordered" evidence="3">
    <location>
        <begin position="167"/>
        <end position="198"/>
    </location>
</feature>
<accession>A0A6G9YPS5</accession>
<dbReference type="Proteomes" id="UP000503540">
    <property type="component" value="Chromosome"/>
</dbReference>
<keyword evidence="4" id="KW-1133">Transmembrane helix</keyword>
<dbReference type="KEGG" id="nah:F5544_36930"/>
<gene>
    <name evidence="5" type="ORF">F5544_36930</name>
</gene>
<evidence type="ECO:0000313" key="5">
    <source>
        <dbReference type="EMBL" id="QIS15214.1"/>
    </source>
</evidence>
<evidence type="ECO:0000256" key="2">
    <source>
        <dbReference type="ARBA" id="ARBA00022801"/>
    </source>
</evidence>
<feature type="region of interest" description="Disordered" evidence="3">
    <location>
        <begin position="1"/>
        <end position="76"/>
    </location>
</feature>
<keyword evidence="6" id="KW-1185">Reference proteome</keyword>
<feature type="compositionally biased region" description="Polar residues" evidence="3">
    <location>
        <begin position="36"/>
        <end position="62"/>
    </location>
</feature>
<dbReference type="InterPro" id="IPR000026">
    <property type="entry name" value="N1-like"/>
</dbReference>
<dbReference type="InterPro" id="IPR016191">
    <property type="entry name" value="Ribonuclease/ribotoxin"/>
</dbReference>
<feature type="transmembrane region" description="Helical" evidence="4">
    <location>
        <begin position="118"/>
        <end position="139"/>
    </location>
</feature>
<dbReference type="Gene3D" id="3.10.450.30">
    <property type="entry name" value="Microbial ribonucleases"/>
    <property type="match status" value="1"/>
</dbReference>
<evidence type="ECO:0000313" key="6">
    <source>
        <dbReference type="Proteomes" id="UP000503540"/>
    </source>
</evidence>
<evidence type="ECO:0000256" key="3">
    <source>
        <dbReference type="SAM" id="MobiDB-lite"/>
    </source>
</evidence>